<evidence type="ECO:0008006" key="4">
    <source>
        <dbReference type="Google" id="ProtNLM"/>
    </source>
</evidence>
<dbReference type="EMBL" id="FTOR01000002">
    <property type="protein sequence ID" value="SIS92219.1"/>
    <property type="molecule type" value="Genomic_DNA"/>
</dbReference>
<keyword evidence="3" id="KW-1185">Reference proteome</keyword>
<accession>A0A173MI18</accession>
<evidence type="ECO:0000313" key="3">
    <source>
        <dbReference type="Proteomes" id="UP000186917"/>
    </source>
</evidence>
<evidence type="ECO:0000313" key="2">
    <source>
        <dbReference type="EMBL" id="SIS92219.1"/>
    </source>
</evidence>
<proteinExistence type="predicted"/>
<organism evidence="2 3">
    <name type="scientific">Filimonas lacunae</name>
    <dbReference type="NCBI Taxonomy" id="477680"/>
    <lineage>
        <taxon>Bacteria</taxon>
        <taxon>Pseudomonadati</taxon>
        <taxon>Bacteroidota</taxon>
        <taxon>Chitinophagia</taxon>
        <taxon>Chitinophagales</taxon>
        <taxon>Chitinophagaceae</taxon>
        <taxon>Filimonas</taxon>
    </lineage>
</organism>
<feature type="chain" id="PRO_5030022989" description="Lipocalin-like domain-containing protein" evidence="1">
    <location>
        <begin position="23"/>
        <end position="142"/>
    </location>
</feature>
<sequence>MSVKKRLFTWMGIAAMGSFAFYACSKEEETTNGLEVYSQSVLGRWNVVYQGQFNNTDTTRDTIVGTDADFMDFGKNDTVMSNTILFGEDTSPFTILNVQRFLIGADTVHNASLVSGMLNLYIRQPLTDSTYTQWWVDLKKAD</sequence>
<gene>
    <name evidence="2" type="ORF">SAMN05421788_102104</name>
</gene>
<name>A0A173MI18_9BACT</name>
<reference evidence="3" key="1">
    <citation type="submission" date="2017-01" db="EMBL/GenBank/DDBJ databases">
        <authorList>
            <person name="Varghese N."/>
            <person name="Submissions S."/>
        </authorList>
    </citation>
    <scope>NUCLEOTIDE SEQUENCE [LARGE SCALE GENOMIC DNA]</scope>
    <source>
        <strain evidence="3">DSM 21054</strain>
    </source>
</reference>
<dbReference type="OrthoDB" id="676648at2"/>
<dbReference type="KEGG" id="fln:FLA_3295"/>
<keyword evidence="1" id="KW-0732">Signal</keyword>
<dbReference type="RefSeq" id="WP_144263992.1">
    <property type="nucleotide sequence ID" value="NZ_AP017422.1"/>
</dbReference>
<feature type="signal peptide" evidence="1">
    <location>
        <begin position="1"/>
        <end position="22"/>
    </location>
</feature>
<dbReference type="Proteomes" id="UP000186917">
    <property type="component" value="Unassembled WGS sequence"/>
</dbReference>
<dbReference type="AlphaFoldDB" id="A0A173MI18"/>
<protein>
    <recommendedName>
        <fullName evidence="4">Lipocalin-like domain-containing protein</fullName>
    </recommendedName>
</protein>
<dbReference type="STRING" id="477680.SAMN05421788_102104"/>
<evidence type="ECO:0000256" key="1">
    <source>
        <dbReference type="SAM" id="SignalP"/>
    </source>
</evidence>
<dbReference type="PROSITE" id="PS51257">
    <property type="entry name" value="PROKAR_LIPOPROTEIN"/>
    <property type="match status" value="1"/>
</dbReference>